<evidence type="ECO:0000256" key="9">
    <source>
        <dbReference type="ARBA" id="ARBA00022842"/>
    </source>
</evidence>
<dbReference type="GO" id="GO:0003677">
    <property type="term" value="F:DNA binding"/>
    <property type="evidence" value="ECO:0007669"/>
    <property type="project" value="UniProtKB-KW"/>
</dbReference>
<dbReference type="EC" id="2.7.7.101" evidence="12"/>
<dbReference type="GO" id="GO:0008270">
    <property type="term" value="F:zinc ion binding"/>
    <property type="evidence" value="ECO:0007669"/>
    <property type="project" value="UniProtKB-UniRule"/>
</dbReference>
<keyword evidence="10 12" id="KW-0238">DNA-binding</keyword>
<keyword evidence="3 12" id="KW-0808">Transferase</keyword>
<keyword evidence="9" id="KW-0460">Magnesium</keyword>
<dbReference type="GO" id="GO:0003899">
    <property type="term" value="F:DNA-directed RNA polymerase activity"/>
    <property type="evidence" value="ECO:0007669"/>
    <property type="project" value="UniProtKB-UniRule"/>
</dbReference>
<feature type="domain" description="Toprim" evidence="15">
    <location>
        <begin position="263"/>
        <end position="342"/>
    </location>
</feature>
<dbReference type="FunFam" id="3.90.980.10:FF:000001">
    <property type="entry name" value="DNA primase"/>
    <property type="match status" value="1"/>
</dbReference>
<dbReference type="Gene3D" id="3.90.580.10">
    <property type="entry name" value="Zinc finger, CHC2-type domain"/>
    <property type="match status" value="1"/>
</dbReference>
<sequence length="601" mass="68603">MADLREEVKNRVRDAADIVQVIGECVELKKAGSRYTGLCPFHAEKTPSFSVNPQGQFFHCFGCGESGDVFSFVMKYHHLSFPEALKELARRYQIDLPEPKLSEADRKRIRQRERLYRVNEEAAELYHRYLLNAEAARGAREYLRQRDVPETIIRTYRLGYAPDPEVAGWNFITDTLRRKDLPVVAIEQAGLAVRSDRGTWYDRFRDRVLFPIYDMTGRVVAFGGRILGDGKPKYMNSPESQIFDKSRILFGLYQHREAIRRQRQAIVVEGNFDLLLLAVHSIDNVVAPLGTALTRAHVRTLRGYCDEAVLLFDGDRAGLKAAMRSIPFFLAEQVDARVALLPEGDDPDTLVRRKGADAVLELVKAAKPLDEFVFEALVREHGLTLEGKNRIIGELRQVIAGSSDEGQRSLMVAHFSEKLGISPGQLLSGIQPGKAAPEEPVLEDRPRRRLSRQERQLIDFLILYPEFIEELLANGLHEVVQDPGIRHFIDTIVSLTGQGEVTPERILSAVTDERQRRYVAEVLIRGVGTSDEEREQEARRFCDELLAWLESFRYRQNAAKLLAEINEAQRSGDRERLMILLEKKQEMSKKNLTFSYKLLKE</sequence>
<proteinExistence type="inferred from homology"/>
<evidence type="ECO:0000256" key="13">
    <source>
        <dbReference type="PIRNR" id="PIRNR002811"/>
    </source>
</evidence>
<dbReference type="Pfam" id="PF08275">
    <property type="entry name" value="DNAG_N"/>
    <property type="match status" value="1"/>
</dbReference>
<dbReference type="PANTHER" id="PTHR30313:SF2">
    <property type="entry name" value="DNA PRIMASE"/>
    <property type="match status" value="1"/>
</dbReference>
<keyword evidence="5 12" id="KW-0235">DNA replication</keyword>
<evidence type="ECO:0000256" key="4">
    <source>
        <dbReference type="ARBA" id="ARBA00022695"/>
    </source>
</evidence>
<dbReference type="PIRSF" id="PIRSF002811">
    <property type="entry name" value="DnaG"/>
    <property type="match status" value="1"/>
</dbReference>
<evidence type="ECO:0000256" key="2">
    <source>
        <dbReference type="ARBA" id="ARBA00022515"/>
    </source>
</evidence>
<evidence type="ECO:0000256" key="10">
    <source>
        <dbReference type="ARBA" id="ARBA00023125"/>
    </source>
</evidence>
<dbReference type="InterPro" id="IPR019475">
    <property type="entry name" value="DNA_primase_DnaB-bd"/>
</dbReference>
<comment type="catalytic activity">
    <reaction evidence="12">
        <text>ssDNA + n NTP = ssDNA/pppN(pN)n-1 hybrid + (n-1) diphosphate.</text>
        <dbReference type="EC" id="2.7.7.101"/>
    </reaction>
</comment>
<keyword evidence="7 12" id="KW-0863">Zinc-finger</keyword>
<dbReference type="InterPro" id="IPR006295">
    <property type="entry name" value="DNA_primase_DnaG"/>
</dbReference>
<dbReference type="EMBL" id="AP024233">
    <property type="protein sequence ID" value="BCO10220.1"/>
    <property type="molecule type" value="Genomic_DNA"/>
</dbReference>
<name>A0A915UB27_9BACT</name>
<evidence type="ECO:0000256" key="3">
    <source>
        <dbReference type="ARBA" id="ARBA00022679"/>
    </source>
</evidence>
<keyword evidence="4 12" id="KW-0548">Nucleotidyltransferase</keyword>
<evidence type="ECO:0000313" key="17">
    <source>
        <dbReference type="Proteomes" id="UP001063350"/>
    </source>
</evidence>
<dbReference type="SMART" id="SM00400">
    <property type="entry name" value="ZnF_CHCC"/>
    <property type="match status" value="1"/>
</dbReference>
<dbReference type="InterPro" id="IPR013264">
    <property type="entry name" value="DNAG_N"/>
</dbReference>
<dbReference type="Gene3D" id="1.10.860.10">
    <property type="entry name" value="DNAb Helicase, Chain A"/>
    <property type="match status" value="1"/>
</dbReference>
<evidence type="ECO:0000256" key="1">
    <source>
        <dbReference type="ARBA" id="ARBA00022478"/>
    </source>
</evidence>
<accession>A0A915UB27</accession>
<dbReference type="InterPro" id="IPR036977">
    <property type="entry name" value="DNA_primase_Znf_CHC2"/>
</dbReference>
<dbReference type="Gene3D" id="3.90.980.10">
    <property type="entry name" value="DNA primase, catalytic core, N-terminal domain"/>
    <property type="match status" value="1"/>
</dbReference>
<evidence type="ECO:0000259" key="15">
    <source>
        <dbReference type="PROSITE" id="PS50880"/>
    </source>
</evidence>
<evidence type="ECO:0000256" key="12">
    <source>
        <dbReference type="HAMAP-Rule" id="MF_00974"/>
    </source>
</evidence>
<dbReference type="HAMAP" id="MF_00974">
    <property type="entry name" value="DNA_primase_DnaG"/>
    <property type="match status" value="1"/>
</dbReference>
<comment type="function">
    <text evidence="12 13">RNA polymerase that catalyzes the synthesis of short RNA molecules used as primers for DNA polymerase during DNA replication.</text>
</comment>
<keyword evidence="8 12" id="KW-0862">Zinc</keyword>
<dbReference type="Pfam" id="PF01807">
    <property type="entry name" value="Zn_ribbon_DnaG"/>
    <property type="match status" value="1"/>
</dbReference>
<keyword evidence="11 12" id="KW-0804">Transcription</keyword>
<keyword evidence="2 12" id="KW-0639">Primosome</keyword>
<dbReference type="Pfam" id="PF13155">
    <property type="entry name" value="Toprim_2"/>
    <property type="match status" value="1"/>
</dbReference>
<comment type="subunit">
    <text evidence="12">Monomer. Interacts with DnaB.</text>
</comment>
<dbReference type="InterPro" id="IPR037068">
    <property type="entry name" value="DNA_primase_core_N_sf"/>
</dbReference>
<dbReference type="GO" id="GO:0006269">
    <property type="term" value="P:DNA replication, synthesis of primer"/>
    <property type="evidence" value="ECO:0007669"/>
    <property type="project" value="UniProtKB-UniRule"/>
</dbReference>
<dbReference type="SUPFAM" id="SSF56731">
    <property type="entry name" value="DNA primase core"/>
    <property type="match status" value="1"/>
</dbReference>
<dbReference type="InterPro" id="IPR050219">
    <property type="entry name" value="DnaG_primase"/>
</dbReference>
<feature type="zinc finger region" description="CHC2-type" evidence="12 14">
    <location>
        <begin position="39"/>
        <end position="63"/>
    </location>
</feature>
<comment type="domain">
    <text evidence="12">Contains an N-terminal zinc-binding domain, a central core domain that contains the primase activity, and a C-terminal DnaB-binding domain.</text>
</comment>
<dbReference type="Gene3D" id="3.40.1360.10">
    <property type="match status" value="1"/>
</dbReference>
<dbReference type="GO" id="GO:1990077">
    <property type="term" value="C:primosome complex"/>
    <property type="evidence" value="ECO:0007669"/>
    <property type="project" value="UniProtKB-KW"/>
</dbReference>
<keyword evidence="6 12" id="KW-0479">Metal-binding</keyword>
<evidence type="ECO:0000256" key="8">
    <source>
        <dbReference type="ARBA" id="ARBA00022833"/>
    </source>
</evidence>
<dbReference type="NCBIfam" id="TIGR01391">
    <property type="entry name" value="dnaG"/>
    <property type="match status" value="1"/>
</dbReference>
<dbReference type="AlphaFoldDB" id="A0A915UB27"/>
<reference evidence="16" key="1">
    <citation type="submission" date="2020-12" db="EMBL/GenBank/DDBJ databases">
        <title>Desulfobium dissulfuricans gen. nov., sp. nov., a novel mesophilic, sulfate-reducing bacterium isolated from a deep-sea hydrothermal vent.</title>
        <authorList>
            <person name="Hashimoto Y."/>
            <person name="Tame A."/>
            <person name="Sawayama S."/>
            <person name="Miyazaki J."/>
            <person name="Takai K."/>
            <person name="Nakagawa S."/>
        </authorList>
    </citation>
    <scope>NUCLEOTIDE SEQUENCE</scope>
    <source>
        <strain evidence="16">GF1</strain>
    </source>
</reference>
<dbReference type="GO" id="GO:0000428">
    <property type="term" value="C:DNA-directed RNA polymerase complex"/>
    <property type="evidence" value="ECO:0007669"/>
    <property type="project" value="UniProtKB-KW"/>
</dbReference>
<dbReference type="PROSITE" id="PS50880">
    <property type="entry name" value="TOPRIM"/>
    <property type="match status" value="1"/>
</dbReference>
<dbReference type="SUPFAM" id="SSF57783">
    <property type="entry name" value="Zinc beta-ribbon"/>
    <property type="match status" value="1"/>
</dbReference>
<gene>
    <name evidence="12" type="primary">dnaG</name>
    <name evidence="16" type="ORF">GF1_25960</name>
</gene>
<evidence type="ECO:0000256" key="7">
    <source>
        <dbReference type="ARBA" id="ARBA00022771"/>
    </source>
</evidence>
<protein>
    <recommendedName>
        <fullName evidence="12 13">DNA primase</fullName>
        <ecNumber evidence="12">2.7.7.101</ecNumber>
    </recommendedName>
</protein>
<evidence type="ECO:0000256" key="11">
    <source>
        <dbReference type="ARBA" id="ARBA00023163"/>
    </source>
</evidence>
<dbReference type="RefSeq" id="WP_267926956.1">
    <property type="nucleotide sequence ID" value="NZ_AP024233.1"/>
</dbReference>
<comment type="cofactor">
    <cofactor evidence="12 13 14">
        <name>Zn(2+)</name>
        <dbReference type="ChEBI" id="CHEBI:29105"/>
    </cofactor>
    <text evidence="12 13 14">Binds 1 zinc ion per monomer.</text>
</comment>
<dbReference type="Proteomes" id="UP001063350">
    <property type="component" value="Chromosome"/>
</dbReference>
<dbReference type="InterPro" id="IPR006171">
    <property type="entry name" value="TOPRIM_dom"/>
</dbReference>
<dbReference type="InterPro" id="IPR030846">
    <property type="entry name" value="DnaG_bac"/>
</dbReference>
<keyword evidence="17" id="KW-1185">Reference proteome</keyword>
<dbReference type="SMART" id="SM00493">
    <property type="entry name" value="TOPRIM"/>
    <property type="match status" value="1"/>
</dbReference>
<comment type="similarity">
    <text evidence="12 13">Belongs to the DnaG primase family.</text>
</comment>
<dbReference type="PANTHER" id="PTHR30313">
    <property type="entry name" value="DNA PRIMASE"/>
    <property type="match status" value="1"/>
</dbReference>
<dbReference type="GO" id="GO:0005737">
    <property type="term" value="C:cytoplasm"/>
    <property type="evidence" value="ECO:0007669"/>
    <property type="project" value="TreeGrafter"/>
</dbReference>
<dbReference type="KEGG" id="ddu:GF1_25960"/>
<evidence type="ECO:0000256" key="14">
    <source>
        <dbReference type="PIRSR" id="PIRSR002811-1"/>
    </source>
</evidence>
<evidence type="ECO:0000313" key="16">
    <source>
        <dbReference type="EMBL" id="BCO10220.1"/>
    </source>
</evidence>
<evidence type="ECO:0000256" key="5">
    <source>
        <dbReference type="ARBA" id="ARBA00022705"/>
    </source>
</evidence>
<organism evidence="16 17">
    <name type="scientific">Desulfolithobacter dissulfuricans</name>
    <dbReference type="NCBI Taxonomy" id="2795293"/>
    <lineage>
        <taxon>Bacteria</taxon>
        <taxon>Pseudomonadati</taxon>
        <taxon>Thermodesulfobacteriota</taxon>
        <taxon>Desulfobulbia</taxon>
        <taxon>Desulfobulbales</taxon>
        <taxon>Desulfobulbaceae</taxon>
        <taxon>Desulfolithobacter</taxon>
    </lineage>
</organism>
<dbReference type="CDD" id="cd03364">
    <property type="entry name" value="TOPRIM_DnaG_primases"/>
    <property type="match status" value="1"/>
</dbReference>
<dbReference type="InterPro" id="IPR034151">
    <property type="entry name" value="TOPRIM_DnaG_bac"/>
</dbReference>
<dbReference type="FunFam" id="3.90.580.10:FF:000001">
    <property type="entry name" value="DNA primase"/>
    <property type="match status" value="1"/>
</dbReference>
<dbReference type="InterPro" id="IPR016136">
    <property type="entry name" value="DNA_helicase_N/primase_C"/>
</dbReference>
<dbReference type="InterPro" id="IPR002694">
    <property type="entry name" value="Znf_CHC2"/>
</dbReference>
<evidence type="ECO:0000256" key="6">
    <source>
        <dbReference type="ARBA" id="ARBA00022723"/>
    </source>
</evidence>
<dbReference type="Pfam" id="PF10410">
    <property type="entry name" value="DnaB_bind"/>
    <property type="match status" value="1"/>
</dbReference>
<keyword evidence="1 12" id="KW-0240">DNA-directed RNA polymerase</keyword>